<comment type="pathway">
    <text evidence="2 9">Cofactor biosynthesis; adenosylcobalamin biosynthesis.</text>
</comment>
<keyword evidence="11" id="KW-1185">Reference proteome</keyword>
<evidence type="ECO:0000256" key="9">
    <source>
        <dbReference type="HAMAP-Rule" id="MF_00024"/>
    </source>
</evidence>
<dbReference type="OrthoDB" id="9811967at2"/>
<evidence type="ECO:0000256" key="8">
    <source>
        <dbReference type="ARBA" id="ARBA00023136"/>
    </source>
</evidence>
<comment type="subcellular location">
    <subcellularLocation>
        <location evidence="1 9">Cell membrane</location>
        <topology evidence="1 9">Multi-pass membrane protein</topology>
    </subcellularLocation>
</comment>
<keyword evidence="5 9" id="KW-0169">Cobalamin biosynthesis</keyword>
<dbReference type="KEGG" id="gur:Gura_0042"/>
<feature type="transmembrane region" description="Helical" evidence="9">
    <location>
        <begin position="170"/>
        <end position="187"/>
    </location>
</feature>
<dbReference type="STRING" id="351605.Gura_0042"/>
<dbReference type="HAMAP" id="MF_00024">
    <property type="entry name" value="CobD_CbiB"/>
    <property type="match status" value="1"/>
</dbReference>
<evidence type="ECO:0000256" key="1">
    <source>
        <dbReference type="ARBA" id="ARBA00004651"/>
    </source>
</evidence>
<dbReference type="HOGENOM" id="CLU_054212_1_2_7"/>
<dbReference type="UniPathway" id="UPA00148"/>
<dbReference type="RefSeq" id="WP_011936989.1">
    <property type="nucleotide sequence ID" value="NC_009483.1"/>
</dbReference>
<accession>A5GDT3</accession>
<evidence type="ECO:0000256" key="3">
    <source>
        <dbReference type="ARBA" id="ARBA00006263"/>
    </source>
</evidence>
<dbReference type="InterPro" id="IPR004485">
    <property type="entry name" value="Cobalamin_biosynth_CobD/CbiB"/>
</dbReference>
<feature type="transmembrane region" description="Helical" evidence="9">
    <location>
        <begin position="218"/>
        <end position="238"/>
    </location>
</feature>
<evidence type="ECO:0000256" key="4">
    <source>
        <dbReference type="ARBA" id="ARBA00022475"/>
    </source>
</evidence>
<comment type="function">
    <text evidence="9">Converts cobyric acid to cobinamide by the addition of aminopropanol on the F carboxylic group.</text>
</comment>
<dbReference type="NCBIfam" id="TIGR00380">
    <property type="entry name" value="cobal_cbiB"/>
    <property type="match status" value="1"/>
</dbReference>
<keyword evidence="7 9" id="KW-1133">Transmembrane helix</keyword>
<dbReference type="GO" id="GO:0009236">
    <property type="term" value="P:cobalamin biosynthetic process"/>
    <property type="evidence" value="ECO:0007669"/>
    <property type="project" value="UniProtKB-UniRule"/>
</dbReference>
<keyword evidence="6 9" id="KW-0812">Transmembrane</keyword>
<feature type="transmembrane region" description="Helical" evidence="9">
    <location>
        <begin position="62"/>
        <end position="83"/>
    </location>
</feature>
<gene>
    <name evidence="9" type="primary">cobD</name>
    <name evidence="10" type="ordered locus">Gura_0042</name>
</gene>
<evidence type="ECO:0000256" key="2">
    <source>
        <dbReference type="ARBA" id="ARBA00004953"/>
    </source>
</evidence>
<evidence type="ECO:0000256" key="7">
    <source>
        <dbReference type="ARBA" id="ARBA00022989"/>
    </source>
</evidence>
<dbReference type="Proteomes" id="UP000006695">
    <property type="component" value="Chromosome"/>
</dbReference>
<dbReference type="PANTHER" id="PTHR34308">
    <property type="entry name" value="COBALAMIN BIOSYNTHESIS PROTEIN CBIB"/>
    <property type="match status" value="1"/>
</dbReference>
<dbReference type="GO" id="GO:0015420">
    <property type="term" value="F:ABC-type vitamin B12 transporter activity"/>
    <property type="evidence" value="ECO:0007669"/>
    <property type="project" value="UniProtKB-UniRule"/>
</dbReference>
<evidence type="ECO:0000256" key="5">
    <source>
        <dbReference type="ARBA" id="ARBA00022573"/>
    </source>
</evidence>
<comment type="similarity">
    <text evidence="3 9">Belongs to the CobD/CbiB family.</text>
</comment>
<dbReference type="Pfam" id="PF03186">
    <property type="entry name" value="CobD_Cbib"/>
    <property type="match status" value="1"/>
</dbReference>
<dbReference type="AlphaFoldDB" id="A5GDT3"/>
<evidence type="ECO:0000313" key="10">
    <source>
        <dbReference type="EMBL" id="ABQ24260.1"/>
    </source>
</evidence>
<dbReference type="GO" id="GO:0048472">
    <property type="term" value="F:threonine-phosphate decarboxylase activity"/>
    <property type="evidence" value="ECO:0007669"/>
    <property type="project" value="InterPro"/>
</dbReference>
<name>A5GDT3_GEOUR</name>
<reference evidence="10 11" key="1">
    <citation type="submission" date="2007-05" db="EMBL/GenBank/DDBJ databases">
        <title>Complete sequence of Geobacter uraniireducens Rf4.</title>
        <authorList>
            <consortium name="US DOE Joint Genome Institute"/>
            <person name="Copeland A."/>
            <person name="Lucas S."/>
            <person name="Lapidus A."/>
            <person name="Barry K."/>
            <person name="Detter J.C."/>
            <person name="Glavina del Rio T."/>
            <person name="Hammon N."/>
            <person name="Israni S."/>
            <person name="Dalin E."/>
            <person name="Tice H."/>
            <person name="Pitluck S."/>
            <person name="Chertkov O."/>
            <person name="Brettin T."/>
            <person name="Bruce D."/>
            <person name="Han C."/>
            <person name="Schmutz J."/>
            <person name="Larimer F."/>
            <person name="Land M."/>
            <person name="Hauser L."/>
            <person name="Kyrpides N."/>
            <person name="Mikhailova N."/>
            <person name="Shelobolina E."/>
            <person name="Aklujkar M."/>
            <person name="Lovley D."/>
            <person name="Richardson P."/>
        </authorList>
    </citation>
    <scope>NUCLEOTIDE SEQUENCE [LARGE SCALE GENOMIC DNA]</scope>
    <source>
        <strain evidence="10 11">Rf4</strain>
    </source>
</reference>
<dbReference type="GO" id="GO:0005886">
    <property type="term" value="C:plasma membrane"/>
    <property type="evidence" value="ECO:0007669"/>
    <property type="project" value="UniProtKB-SubCell"/>
</dbReference>
<feature type="transmembrane region" description="Helical" evidence="9">
    <location>
        <begin position="12"/>
        <end position="29"/>
    </location>
</feature>
<evidence type="ECO:0000256" key="6">
    <source>
        <dbReference type="ARBA" id="ARBA00022692"/>
    </source>
</evidence>
<keyword evidence="10" id="KW-0436">Ligase</keyword>
<evidence type="ECO:0000313" key="11">
    <source>
        <dbReference type="Proteomes" id="UP000006695"/>
    </source>
</evidence>
<keyword evidence="4 9" id="KW-1003">Cell membrane</keyword>
<dbReference type="EMBL" id="CP000698">
    <property type="protein sequence ID" value="ABQ24260.1"/>
    <property type="molecule type" value="Genomic_DNA"/>
</dbReference>
<organism evidence="10 11">
    <name type="scientific">Geotalea uraniireducens (strain Rf4)</name>
    <name type="common">Geobacter uraniireducens</name>
    <dbReference type="NCBI Taxonomy" id="351605"/>
    <lineage>
        <taxon>Bacteria</taxon>
        <taxon>Pseudomonadati</taxon>
        <taxon>Thermodesulfobacteriota</taxon>
        <taxon>Desulfuromonadia</taxon>
        <taxon>Geobacterales</taxon>
        <taxon>Geobacteraceae</taxon>
        <taxon>Geotalea</taxon>
    </lineage>
</organism>
<proteinExistence type="inferred from homology"/>
<feature type="transmembrane region" description="Helical" evidence="9">
    <location>
        <begin position="306"/>
        <end position="326"/>
    </location>
</feature>
<keyword evidence="8 9" id="KW-0472">Membrane</keyword>
<protein>
    <recommendedName>
        <fullName evidence="9">Cobalamin biosynthesis protein CobD</fullName>
    </recommendedName>
</protein>
<dbReference type="GO" id="GO:0016874">
    <property type="term" value="F:ligase activity"/>
    <property type="evidence" value="ECO:0007669"/>
    <property type="project" value="UniProtKB-KW"/>
</dbReference>
<sequence>MVNAWLPVTETLARSAAVIIVAVLLDLLLGDPRWLPHPVVGIGRLISFTEKALRRSIPNERAAGILLLFITVGLTYSLAYLFLRGAYGISPYLGSATAAFLAWTCLAARSLHRESRLVADALLRGDIQEARRYLSYIVGRDTAELEAPEIWRGVVETVAENTSDGVIAPLFYLMLGGPALGLAYKAVNTLDSMVGYKNERYLRFGWASARFDDLANYIPARLTGLLMVIAAPLVGLSARSAWRIMLRDGRNHSSPNSGVSEAAAAGALAVQLGGLNHYFGKPVEKPTIGDACGPLTPEAYRGAVRLMYGAEILLVAGFLVVANLCFSP</sequence>
<dbReference type="PANTHER" id="PTHR34308:SF1">
    <property type="entry name" value="COBALAMIN BIOSYNTHESIS PROTEIN CBIB"/>
    <property type="match status" value="1"/>
</dbReference>